<dbReference type="GeneID" id="106001519"/>
<dbReference type="Proteomes" id="UP000081671">
    <property type="component" value="Unplaced"/>
</dbReference>
<feature type="compositionally biased region" description="Low complexity" evidence="1">
    <location>
        <begin position="139"/>
        <end position="157"/>
    </location>
</feature>
<reference evidence="4" key="1">
    <citation type="submission" date="2025-08" db="UniProtKB">
        <authorList>
            <consortium name="RefSeq"/>
        </authorList>
    </citation>
    <scope>IDENTIFICATION</scope>
    <source>
        <tissue evidence="4">Kidney</tissue>
    </source>
</reference>
<dbReference type="InterPro" id="IPR001666">
    <property type="entry name" value="PI_transfer"/>
</dbReference>
<dbReference type="Gene3D" id="3.30.530.20">
    <property type="match status" value="1"/>
</dbReference>
<dbReference type="SUPFAM" id="SSF55961">
    <property type="entry name" value="Bet v1-like"/>
    <property type="match status" value="1"/>
</dbReference>
<dbReference type="KEGG" id="dord:106001519"/>
<dbReference type="GO" id="GO:0008526">
    <property type="term" value="F:phosphatidylinositol transfer activity"/>
    <property type="evidence" value="ECO:0007669"/>
    <property type="project" value="TreeGrafter"/>
</dbReference>
<dbReference type="InterPro" id="IPR055261">
    <property type="entry name" value="PI_transfer_N"/>
</dbReference>
<dbReference type="InterPro" id="IPR023393">
    <property type="entry name" value="START-like_dom_sf"/>
</dbReference>
<proteinExistence type="predicted"/>
<dbReference type="PANTHER" id="PTHR10658">
    <property type="entry name" value="PHOSPHATIDYLINOSITOL TRANSFER PROTEIN"/>
    <property type="match status" value="1"/>
</dbReference>
<evidence type="ECO:0000313" key="4">
    <source>
        <dbReference type="RefSeq" id="XP_012892071.1"/>
    </source>
</evidence>
<keyword evidence="3" id="KW-1185">Reference proteome</keyword>
<feature type="region of interest" description="Disordered" evidence="1">
    <location>
        <begin position="139"/>
        <end position="204"/>
    </location>
</feature>
<dbReference type="GO" id="GO:0005737">
    <property type="term" value="C:cytoplasm"/>
    <property type="evidence" value="ECO:0007669"/>
    <property type="project" value="TreeGrafter"/>
</dbReference>
<evidence type="ECO:0000313" key="3">
    <source>
        <dbReference type="Proteomes" id="UP000081671"/>
    </source>
</evidence>
<evidence type="ECO:0000256" key="1">
    <source>
        <dbReference type="SAM" id="MobiDB-lite"/>
    </source>
</evidence>
<protein>
    <submittedName>
        <fullName evidence="4">Cytoplasmic phosphatidylinositol transfer protein 1-like</fullName>
    </submittedName>
</protein>
<dbReference type="PRINTS" id="PR00391">
    <property type="entry name" value="PITRANSFER"/>
</dbReference>
<feature type="domain" description="Phosphatidylinositol transfer protein N-terminal" evidence="2">
    <location>
        <begin position="1"/>
        <end position="62"/>
    </location>
</feature>
<dbReference type="GO" id="GO:0035091">
    <property type="term" value="F:phosphatidylinositol binding"/>
    <property type="evidence" value="ECO:0007669"/>
    <property type="project" value="TreeGrafter"/>
</dbReference>
<sequence length="204" mass="23014">MCSYKLVTVKFEVWGLQTRVEQFVHKVVRDILLIGHRQAFAWVDEWYDMTMDDVREYEKNMHEQTNIKVCNPHSSTVDDIENHAQTSVSVLANQFLFTPDMTMDQVREFERATQEATNKKIGVFPPAISISSISLLPSSVRSAPSSAPSTPLSTDAPEFLSVPKDRPRKKSAPETLTLPDPEKPATLNLPGLRSSEKPCRPKSE</sequence>
<organism evidence="3 4">
    <name type="scientific">Dipodomys ordii</name>
    <name type="common">Ord's kangaroo rat</name>
    <dbReference type="NCBI Taxonomy" id="10020"/>
    <lineage>
        <taxon>Eukaryota</taxon>
        <taxon>Metazoa</taxon>
        <taxon>Chordata</taxon>
        <taxon>Craniata</taxon>
        <taxon>Vertebrata</taxon>
        <taxon>Euteleostomi</taxon>
        <taxon>Mammalia</taxon>
        <taxon>Eutheria</taxon>
        <taxon>Euarchontoglires</taxon>
        <taxon>Glires</taxon>
        <taxon>Rodentia</taxon>
        <taxon>Castorimorpha</taxon>
        <taxon>Heteromyidae</taxon>
        <taxon>Dipodomyinae</taxon>
        <taxon>Dipodomys</taxon>
    </lineage>
</organism>
<gene>
    <name evidence="4" type="primary">LOC106001519</name>
</gene>
<dbReference type="AlphaFoldDB" id="A0A1S3GTD2"/>
<dbReference type="RefSeq" id="XP_012892071.1">
    <property type="nucleotide sequence ID" value="XM_013036617.1"/>
</dbReference>
<dbReference type="PANTHER" id="PTHR10658:SF55">
    <property type="entry name" value="CYTOPLASMIC PHOSPHATIDYLINOSITOL TRANSFER PROTEIN 1"/>
    <property type="match status" value="1"/>
</dbReference>
<evidence type="ECO:0000259" key="2">
    <source>
        <dbReference type="Pfam" id="PF02121"/>
    </source>
</evidence>
<name>A0A1S3GTD2_DIPOR</name>
<dbReference type="InParanoid" id="A0A1S3GTD2"/>
<accession>A0A1S3GTD2</accession>
<dbReference type="Pfam" id="PF02121">
    <property type="entry name" value="IP_trans"/>
    <property type="match status" value="1"/>
</dbReference>
<feature type="compositionally biased region" description="Basic and acidic residues" evidence="1">
    <location>
        <begin position="194"/>
        <end position="204"/>
    </location>
</feature>
<dbReference type="OrthoDB" id="18453at2759"/>